<comment type="subunit">
    <text evidence="2">Monomer. Interacts with PqqE.</text>
</comment>
<dbReference type="Proteomes" id="UP000636264">
    <property type="component" value="Unassembled WGS sequence"/>
</dbReference>
<dbReference type="EMBL" id="BMIF01000013">
    <property type="protein sequence ID" value="GGA77787.1"/>
    <property type="molecule type" value="Genomic_DNA"/>
</dbReference>
<dbReference type="Pfam" id="PF05402">
    <property type="entry name" value="PqqD"/>
    <property type="match status" value="1"/>
</dbReference>
<gene>
    <name evidence="4" type="primary">pqqD</name>
    <name evidence="4" type="ORF">GCM10011385_34880</name>
</gene>
<proteinExistence type="predicted"/>
<dbReference type="NCBIfam" id="TIGR03859">
    <property type="entry name" value="PQQ_PqqD"/>
    <property type="match status" value="1"/>
</dbReference>
<dbReference type="RefSeq" id="WP_188722380.1">
    <property type="nucleotide sequence ID" value="NZ_BMIF01000013.1"/>
</dbReference>
<evidence type="ECO:0000256" key="2">
    <source>
        <dbReference type="ARBA" id="ARBA00011741"/>
    </source>
</evidence>
<dbReference type="AlphaFoldDB" id="A0A916RZ30"/>
<keyword evidence="3" id="KW-0884">PQQ biosynthesis</keyword>
<dbReference type="GO" id="GO:0048038">
    <property type="term" value="F:quinone binding"/>
    <property type="evidence" value="ECO:0007669"/>
    <property type="project" value="InterPro"/>
</dbReference>
<comment type="pathway">
    <text evidence="1">Cofactor biosynthesis; pyrroloquinoline quinone biosynthesis.</text>
</comment>
<protein>
    <submittedName>
        <fullName evidence="4">Coenzyme PQQ synthesis protein D</fullName>
    </submittedName>
</protein>
<keyword evidence="5" id="KW-1185">Reference proteome</keyword>
<evidence type="ECO:0000313" key="5">
    <source>
        <dbReference type="Proteomes" id="UP000636264"/>
    </source>
</evidence>
<organism evidence="4 5">
    <name type="scientific">Nitratireductor aestuarii</name>
    <dbReference type="NCBI Taxonomy" id="1735103"/>
    <lineage>
        <taxon>Bacteria</taxon>
        <taxon>Pseudomonadati</taxon>
        <taxon>Pseudomonadota</taxon>
        <taxon>Alphaproteobacteria</taxon>
        <taxon>Hyphomicrobiales</taxon>
        <taxon>Phyllobacteriaceae</taxon>
        <taxon>Nitratireductor</taxon>
    </lineage>
</organism>
<comment type="caution">
    <text evidence="4">The sequence shown here is derived from an EMBL/GenBank/DDBJ whole genome shotgun (WGS) entry which is preliminary data.</text>
</comment>
<dbReference type="InterPro" id="IPR022479">
    <property type="entry name" value="PqqD_bac"/>
</dbReference>
<dbReference type="Gene3D" id="1.10.10.1150">
    <property type="entry name" value="Coenzyme PQQ synthesis protein D (PqqD)"/>
    <property type="match status" value="1"/>
</dbReference>
<reference evidence="4" key="1">
    <citation type="journal article" date="2014" name="Int. J. Syst. Evol. Microbiol.">
        <title>Complete genome sequence of Corynebacterium casei LMG S-19264T (=DSM 44701T), isolated from a smear-ripened cheese.</title>
        <authorList>
            <consortium name="US DOE Joint Genome Institute (JGI-PGF)"/>
            <person name="Walter F."/>
            <person name="Albersmeier A."/>
            <person name="Kalinowski J."/>
            <person name="Ruckert C."/>
        </authorList>
    </citation>
    <scope>NUCLEOTIDE SEQUENCE</scope>
    <source>
        <strain evidence="4">CGMCC 1.15320</strain>
    </source>
</reference>
<reference evidence="4" key="2">
    <citation type="submission" date="2020-09" db="EMBL/GenBank/DDBJ databases">
        <authorList>
            <person name="Sun Q."/>
            <person name="Zhou Y."/>
        </authorList>
    </citation>
    <scope>NUCLEOTIDE SEQUENCE</scope>
    <source>
        <strain evidence="4">CGMCC 1.15320</strain>
    </source>
</reference>
<name>A0A916RZ30_9HYPH</name>
<evidence type="ECO:0000256" key="3">
    <source>
        <dbReference type="ARBA" id="ARBA00022905"/>
    </source>
</evidence>
<evidence type="ECO:0000256" key="1">
    <source>
        <dbReference type="ARBA" id="ARBA00004886"/>
    </source>
</evidence>
<accession>A0A916RZ30</accession>
<dbReference type="InterPro" id="IPR041881">
    <property type="entry name" value="PqqD_sf"/>
</dbReference>
<dbReference type="InterPro" id="IPR008792">
    <property type="entry name" value="PQQD"/>
</dbReference>
<dbReference type="GO" id="GO:0018189">
    <property type="term" value="P:pyrroloquinoline quinone biosynthetic process"/>
    <property type="evidence" value="ECO:0007669"/>
    <property type="project" value="UniProtKB-KW"/>
</dbReference>
<evidence type="ECO:0000313" key="4">
    <source>
        <dbReference type="EMBL" id="GGA77787.1"/>
    </source>
</evidence>
<sequence>MSAVPARTLRLELTDASRPRLARHARLKFDKVRELWVLLVPERVLVPDETAIEILNLCDGERSIEDVVDLLSEKYAADRELIRTDVIALLQDLADKGYLINAAEEKS</sequence>